<feature type="domain" description="Asparaginase/glutaminase C-terminal" evidence="7">
    <location>
        <begin position="264"/>
        <end position="370"/>
    </location>
</feature>
<dbReference type="InterPro" id="IPR036152">
    <property type="entry name" value="Asp/glu_Ase-like_sf"/>
</dbReference>
<dbReference type="SMART" id="SM00870">
    <property type="entry name" value="Asparaginase"/>
    <property type="match status" value="1"/>
</dbReference>
<comment type="similarity">
    <text evidence="1">Belongs to the asparaginase 1 family.</text>
</comment>
<keyword evidence="5" id="KW-0732">Signal</keyword>
<dbReference type="PIRSF" id="PIRSF001220">
    <property type="entry name" value="L-ASNase_gatD"/>
    <property type="match status" value="1"/>
</dbReference>
<dbReference type="CDD" id="cd08964">
    <property type="entry name" value="L-asparaginase_II"/>
    <property type="match status" value="1"/>
</dbReference>
<evidence type="ECO:0000256" key="5">
    <source>
        <dbReference type="SAM" id="SignalP"/>
    </source>
</evidence>
<sequence>MFQVSKLLTTAFVASIALVTASPVTVKRDNFGLEWISKDSSLPKVVLYNTGGTIDSTSNYSTIDNVNYGSGPAFIPEYMLGNYSVILEKAQIAIVDMSKAGGSSNLNSTLYFNVSKAANEHLCSEGSDIAGAVMFHGTNTEEDTFFGVDLTLNCSKPFVATGAMRPQSYISHDGPSNFYQAVAVASDPKAGDRGGLVVFNDRISSAFYTIKTNGNTPDTFKALEQGNLGACLGGQPYWYFEPSYPVARYHFDLSSMQDGNQLPHVVVLFGSQGFDTSLMYAAVANGAKGIVIMGAGAGQLSTDAVKVAGELKAQGIPVVASLRPVTGASAPKPFEQNYISSGYMQAGKARIQLQLCLATGMGWEGCRDIFEKDMREVIYNDATSYYFS</sequence>
<dbReference type="InterPro" id="IPR006034">
    <property type="entry name" value="Asparaginase/glutaminase-like"/>
</dbReference>
<dbReference type="EC" id="3.5.1.1" evidence="2"/>
<keyword evidence="9" id="KW-1185">Reference proteome</keyword>
<dbReference type="RefSeq" id="XP_062789163.1">
    <property type="nucleotide sequence ID" value="XM_062933112.1"/>
</dbReference>
<feature type="signal peptide" evidence="5">
    <location>
        <begin position="1"/>
        <end position="21"/>
    </location>
</feature>
<accession>A0ABZ1CSC0</accession>
<feature type="domain" description="L-asparaginase N-terminal" evidence="6">
    <location>
        <begin position="44"/>
        <end position="241"/>
    </location>
</feature>
<protein>
    <recommendedName>
        <fullName evidence="2">asparaginase</fullName>
        <ecNumber evidence="2">3.5.1.1</ecNumber>
    </recommendedName>
</protein>
<dbReference type="InterPro" id="IPR027473">
    <property type="entry name" value="L-asparaginase_C"/>
</dbReference>
<dbReference type="GeneID" id="87953486"/>
<dbReference type="PRINTS" id="PR00139">
    <property type="entry name" value="ASNGLNASE"/>
</dbReference>
<dbReference type="Gene3D" id="3.40.50.1170">
    <property type="entry name" value="L-asparaginase, N-terminal domain"/>
    <property type="match status" value="1"/>
</dbReference>
<dbReference type="PANTHER" id="PTHR11707">
    <property type="entry name" value="L-ASPARAGINASE"/>
    <property type="match status" value="1"/>
</dbReference>
<dbReference type="EMBL" id="CP141881">
    <property type="protein sequence ID" value="WRT64423.1"/>
    <property type="molecule type" value="Genomic_DNA"/>
</dbReference>
<dbReference type="PIRSF" id="PIRSF500176">
    <property type="entry name" value="L_ASNase"/>
    <property type="match status" value="1"/>
</dbReference>
<gene>
    <name evidence="8" type="ORF">IL334_001355</name>
</gene>
<dbReference type="InterPro" id="IPR027474">
    <property type="entry name" value="L-asparaginase_N"/>
</dbReference>
<dbReference type="Pfam" id="PF17763">
    <property type="entry name" value="Asparaginase_C"/>
    <property type="match status" value="1"/>
</dbReference>
<evidence type="ECO:0000259" key="7">
    <source>
        <dbReference type="Pfam" id="PF17763"/>
    </source>
</evidence>
<organism evidence="8 9">
    <name type="scientific">Kwoniella shivajii</name>
    <dbReference type="NCBI Taxonomy" id="564305"/>
    <lineage>
        <taxon>Eukaryota</taxon>
        <taxon>Fungi</taxon>
        <taxon>Dikarya</taxon>
        <taxon>Basidiomycota</taxon>
        <taxon>Agaricomycotina</taxon>
        <taxon>Tremellomycetes</taxon>
        <taxon>Tremellales</taxon>
        <taxon>Cryptococcaceae</taxon>
        <taxon>Kwoniella</taxon>
    </lineage>
</organism>
<dbReference type="InterPro" id="IPR004550">
    <property type="entry name" value="AsnASE_II"/>
</dbReference>
<dbReference type="PROSITE" id="PS51732">
    <property type="entry name" value="ASN_GLN_ASE_3"/>
    <property type="match status" value="1"/>
</dbReference>
<dbReference type="PANTHER" id="PTHR11707:SF28">
    <property type="entry name" value="60 KDA LYSOPHOSPHOLIPASE"/>
    <property type="match status" value="1"/>
</dbReference>
<name>A0ABZ1CSC0_9TREE</name>
<proteinExistence type="inferred from homology"/>
<evidence type="ECO:0000256" key="4">
    <source>
        <dbReference type="ARBA" id="ARBA00049366"/>
    </source>
</evidence>
<dbReference type="Gene3D" id="3.40.50.40">
    <property type="match status" value="1"/>
</dbReference>
<evidence type="ECO:0000256" key="1">
    <source>
        <dbReference type="ARBA" id="ARBA00010518"/>
    </source>
</evidence>
<evidence type="ECO:0000256" key="2">
    <source>
        <dbReference type="ARBA" id="ARBA00012920"/>
    </source>
</evidence>
<keyword evidence="3" id="KW-0378">Hydrolase</keyword>
<dbReference type="Pfam" id="PF00710">
    <property type="entry name" value="Asparaginase"/>
    <property type="match status" value="1"/>
</dbReference>
<feature type="chain" id="PRO_5046763369" description="asparaginase" evidence="5">
    <location>
        <begin position="22"/>
        <end position="388"/>
    </location>
</feature>
<comment type="catalytic activity">
    <reaction evidence="4">
        <text>L-asparagine + H2O = L-aspartate + NH4(+)</text>
        <dbReference type="Rhea" id="RHEA:21016"/>
        <dbReference type="ChEBI" id="CHEBI:15377"/>
        <dbReference type="ChEBI" id="CHEBI:28938"/>
        <dbReference type="ChEBI" id="CHEBI:29991"/>
        <dbReference type="ChEBI" id="CHEBI:58048"/>
        <dbReference type="EC" id="3.5.1.1"/>
    </reaction>
</comment>
<dbReference type="SUPFAM" id="SSF53774">
    <property type="entry name" value="Glutaminase/Asparaginase"/>
    <property type="match status" value="1"/>
</dbReference>
<dbReference type="InterPro" id="IPR037152">
    <property type="entry name" value="L-asparaginase_N_sf"/>
</dbReference>
<evidence type="ECO:0000313" key="9">
    <source>
        <dbReference type="Proteomes" id="UP001329825"/>
    </source>
</evidence>
<evidence type="ECO:0000313" key="8">
    <source>
        <dbReference type="EMBL" id="WRT64423.1"/>
    </source>
</evidence>
<evidence type="ECO:0000259" key="6">
    <source>
        <dbReference type="Pfam" id="PF00710"/>
    </source>
</evidence>
<dbReference type="Proteomes" id="UP001329825">
    <property type="component" value="Chromosome 1"/>
</dbReference>
<evidence type="ECO:0000256" key="3">
    <source>
        <dbReference type="ARBA" id="ARBA00022801"/>
    </source>
</evidence>
<reference evidence="8 9" key="1">
    <citation type="submission" date="2024-01" db="EMBL/GenBank/DDBJ databases">
        <title>Comparative genomics of Cryptococcus and Kwoniella reveals pathogenesis evolution and contrasting modes of karyotype evolution via chromosome fusion or intercentromeric recombination.</title>
        <authorList>
            <person name="Coelho M.A."/>
            <person name="David-Palma M."/>
            <person name="Shea T."/>
            <person name="Bowers K."/>
            <person name="McGinley-Smith S."/>
            <person name="Mohammad A.W."/>
            <person name="Gnirke A."/>
            <person name="Yurkov A.M."/>
            <person name="Nowrousian M."/>
            <person name="Sun S."/>
            <person name="Cuomo C.A."/>
            <person name="Heitman J."/>
        </authorList>
    </citation>
    <scope>NUCLEOTIDE SEQUENCE [LARGE SCALE GENOMIC DNA]</scope>
    <source>
        <strain evidence="8">CBS 11374</strain>
    </source>
</reference>
<dbReference type="InterPro" id="IPR040919">
    <property type="entry name" value="Asparaginase_C"/>
</dbReference>